<organism evidence="8">
    <name type="scientific">Paraconexibacter sp. AEG42_29</name>
    <dbReference type="NCBI Taxonomy" id="2997339"/>
    <lineage>
        <taxon>Bacteria</taxon>
        <taxon>Bacillati</taxon>
        <taxon>Actinomycetota</taxon>
        <taxon>Thermoleophilia</taxon>
        <taxon>Solirubrobacterales</taxon>
        <taxon>Paraconexibacteraceae</taxon>
        <taxon>Paraconexibacter</taxon>
    </lineage>
</organism>
<evidence type="ECO:0000256" key="4">
    <source>
        <dbReference type="ARBA" id="ARBA00022729"/>
    </source>
</evidence>
<evidence type="ECO:0008006" key="9">
    <source>
        <dbReference type="Google" id="ProtNLM"/>
    </source>
</evidence>
<feature type="chain" id="PRO_5043694535" description="Zinc ABC transporter substrate-binding protein" evidence="7">
    <location>
        <begin position="35"/>
        <end position="345"/>
    </location>
</feature>
<dbReference type="GO" id="GO:0007155">
    <property type="term" value="P:cell adhesion"/>
    <property type="evidence" value="ECO:0007669"/>
    <property type="project" value="InterPro"/>
</dbReference>
<dbReference type="PANTHER" id="PTHR42953">
    <property type="entry name" value="HIGH-AFFINITY ZINC UPTAKE SYSTEM PROTEIN ZNUA-RELATED"/>
    <property type="match status" value="1"/>
</dbReference>
<dbReference type="Pfam" id="PF01297">
    <property type="entry name" value="ZnuA"/>
    <property type="match status" value="1"/>
</dbReference>
<sequence length="345" mass="35209">MSDERLAGGHPGTTRPPRALLSAAALVTVAVAAAAPGCGSSTEDRAASGATPGTSPARSVAVVATTTQVGDIVRAVGGSSVEVTQLLAPNTDPHDYEPRPKDVRATAGADVVFTSGDDLDHWMEDVVKQSGGSPATVDLAEGLPQTLPGEDHGHGEASEHDPHWWHDPRNVEAAVGVIAAALVKAEPAARGAVERAAAAYVAKVRKLDAGITACFDAVPAAERKLVTDHDAFGYFARRYGITVVGAVIPSQTTQAQPSAAAISRLARVIRAQAVKAVFPESSVNARLARAIAKQTGATAGLTLYGDTLGPEGSPGATYLTMERANADAMIKGFTGGSRGCEIAGL</sequence>
<dbReference type="EMBL" id="CP114014">
    <property type="protein sequence ID" value="XAY07289.1"/>
    <property type="molecule type" value="Genomic_DNA"/>
</dbReference>
<evidence type="ECO:0000313" key="8">
    <source>
        <dbReference type="EMBL" id="XAY07289.1"/>
    </source>
</evidence>
<evidence type="ECO:0000256" key="1">
    <source>
        <dbReference type="ARBA" id="ARBA00004196"/>
    </source>
</evidence>
<proteinExistence type="inferred from homology"/>
<dbReference type="KEGG" id="parq:DSM112329_04170"/>
<dbReference type="InterPro" id="IPR050492">
    <property type="entry name" value="Bact_metal-bind_prot9"/>
</dbReference>
<dbReference type="Gene3D" id="3.40.50.1980">
    <property type="entry name" value="Nitrogenase molybdenum iron protein domain"/>
    <property type="match status" value="2"/>
</dbReference>
<dbReference type="PRINTS" id="PR00691">
    <property type="entry name" value="ADHESINB"/>
</dbReference>
<dbReference type="PRINTS" id="PR00690">
    <property type="entry name" value="ADHESNFAMILY"/>
</dbReference>
<feature type="compositionally biased region" description="Basic and acidic residues" evidence="6">
    <location>
        <begin position="149"/>
        <end position="160"/>
    </location>
</feature>
<reference evidence="8" key="1">
    <citation type="submission" date="2022-12" db="EMBL/GenBank/DDBJ databases">
        <title>Paraconexibacter alkalitolerans sp. nov. and Baekduia alba sp. nov., isolated from soil and emended description of the genera Paraconexibacter (Chun et al., 2020) and Baekduia (An et al., 2020).</title>
        <authorList>
            <person name="Vieira S."/>
            <person name="Huber K.J."/>
            <person name="Geppert A."/>
            <person name="Wolf J."/>
            <person name="Neumann-Schaal M."/>
            <person name="Muesken M."/>
            <person name="Overmann J."/>
        </authorList>
    </citation>
    <scope>NUCLEOTIDE SEQUENCE</scope>
    <source>
        <strain evidence="8">AEG42_29</strain>
    </source>
</reference>
<evidence type="ECO:0000256" key="5">
    <source>
        <dbReference type="RuleBase" id="RU003512"/>
    </source>
</evidence>
<name>A0AAU7B057_9ACTN</name>
<dbReference type="PANTHER" id="PTHR42953:SF1">
    <property type="entry name" value="METAL-BINDING PROTEIN HI_0362-RELATED"/>
    <property type="match status" value="1"/>
</dbReference>
<gene>
    <name evidence="8" type="ORF">DSM112329_04170</name>
</gene>
<feature type="region of interest" description="Disordered" evidence="6">
    <location>
        <begin position="37"/>
        <end position="58"/>
    </location>
</feature>
<dbReference type="InterPro" id="IPR006127">
    <property type="entry name" value="ZnuA-like"/>
</dbReference>
<dbReference type="SUPFAM" id="SSF53807">
    <property type="entry name" value="Helical backbone' metal receptor"/>
    <property type="match status" value="1"/>
</dbReference>
<comment type="subcellular location">
    <subcellularLocation>
        <location evidence="1">Cell envelope</location>
    </subcellularLocation>
</comment>
<evidence type="ECO:0000256" key="2">
    <source>
        <dbReference type="ARBA" id="ARBA00022448"/>
    </source>
</evidence>
<protein>
    <recommendedName>
        <fullName evidence="9">Zinc ABC transporter substrate-binding protein</fullName>
    </recommendedName>
</protein>
<dbReference type="GO" id="GO:0046872">
    <property type="term" value="F:metal ion binding"/>
    <property type="evidence" value="ECO:0007669"/>
    <property type="project" value="UniProtKB-KW"/>
</dbReference>
<comment type="similarity">
    <text evidence="5">Belongs to the bacterial solute-binding protein 9 family.</text>
</comment>
<dbReference type="AlphaFoldDB" id="A0AAU7B057"/>
<dbReference type="InterPro" id="IPR006129">
    <property type="entry name" value="AdhesinB"/>
</dbReference>
<dbReference type="InterPro" id="IPR006128">
    <property type="entry name" value="Lipoprotein_PsaA-like"/>
</dbReference>
<keyword evidence="4 7" id="KW-0732">Signal</keyword>
<feature type="region of interest" description="Disordered" evidence="6">
    <location>
        <begin position="131"/>
        <end position="160"/>
    </location>
</feature>
<evidence type="ECO:0000256" key="6">
    <source>
        <dbReference type="SAM" id="MobiDB-lite"/>
    </source>
</evidence>
<dbReference type="GO" id="GO:0030313">
    <property type="term" value="C:cell envelope"/>
    <property type="evidence" value="ECO:0007669"/>
    <property type="project" value="UniProtKB-SubCell"/>
</dbReference>
<accession>A0AAU7B057</accession>
<evidence type="ECO:0000256" key="3">
    <source>
        <dbReference type="ARBA" id="ARBA00022723"/>
    </source>
</evidence>
<feature type="signal peptide" evidence="7">
    <location>
        <begin position="1"/>
        <end position="34"/>
    </location>
</feature>
<dbReference type="RefSeq" id="WP_354698488.1">
    <property type="nucleotide sequence ID" value="NZ_CP114014.1"/>
</dbReference>
<keyword evidence="3" id="KW-0479">Metal-binding</keyword>
<evidence type="ECO:0000256" key="7">
    <source>
        <dbReference type="SAM" id="SignalP"/>
    </source>
</evidence>
<dbReference type="GO" id="GO:0030001">
    <property type="term" value="P:metal ion transport"/>
    <property type="evidence" value="ECO:0007669"/>
    <property type="project" value="InterPro"/>
</dbReference>
<keyword evidence="2 5" id="KW-0813">Transport</keyword>